<gene>
    <name evidence="2" type="ORF">L345_03167</name>
</gene>
<protein>
    <submittedName>
        <fullName evidence="2">Uncharacterized protein</fullName>
    </submittedName>
</protein>
<dbReference type="Proteomes" id="UP000018936">
    <property type="component" value="Unassembled WGS sequence"/>
</dbReference>
<name>V8PAL6_OPHHA</name>
<keyword evidence="3" id="KW-1185">Reference proteome</keyword>
<dbReference type="EMBL" id="AZIM01000446">
    <property type="protein sequence ID" value="ETE71021.1"/>
    <property type="molecule type" value="Genomic_DNA"/>
</dbReference>
<evidence type="ECO:0000313" key="2">
    <source>
        <dbReference type="EMBL" id="ETE71021.1"/>
    </source>
</evidence>
<proteinExistence type="predicted"/>
<keyword evidence="1" id="KW-0732">Signal</keyword>
<organism evidence="2 3">
    <name type="scientific">Ophiophagus hannah</name>
    <name type="common">King cobra</name>
    <name type="synonym">Naja hannah</name>
    <dbReference type="NCBI Taxonomy" id="8665"/>
    <lineage>
        <taxon>Eukaryota</taxon>
        <taxon>Metazoa</taxon>
        <taxon>Chordata</taxon>
        <taxon>Craniata</taxon>
        <taxon>Vertebrata</taxon>
        <taxon>Euteleostomi</taxon>
        <taxon>Lepidosauria</taxon>
        <taxon>Squamata</taxon>
        <taxon>Bifurcata</taxon>
        <taxon>Unidentata</taxon>
        <taxon>Episquamata</taxon>
        <taxon>Toxicofera</taxon>
        <taxon>Serpentes</taxon>
        <taxon>Colubroidea</taxon>
        <taxon>Elapidae</taxon>
        <taxon>Elapinae</taxon>
        <taxon>Ophiophagus</taxon>
    </lineage>
</organism>
<reference evidence="2 3" key="1">
    <citation type="journal article" date="2013" name="Proc. Natl. Acad. Sci. U.S.A.">
        <title>The king cobra genome reveals dynamic gene evolution and adaptation in the snake venom system.</title>
        <authorList>
            <person name="Vonk F.J."/>
            <person name="Casewell N.R."/>
            <person name="Henkel C.V."/>
            <person name="Heimberg A.M."/>
            <person name="Jansen H.J."/>
            <person name="McCleary R.J."/>
            <person name="Kerkkamp H.M."/>
            <person name="Vos R.A."/>
            <person name="Guerreiro I."/>
            <person name="Calvete J.J."/>
            <person name="Wuster W."/>
            <person name="Woods A.E."/>
            <person name="Logan J.M."/>
            <person name="Harrison R.A."/>
            <person name="Castoe T.A."/>
            <person name="de Koning A.P."/>
            <person name="Pollock D.D."/>
            <person name="Yandell M."/>
            <person name="Calderon D."/>
            <person name="Renjifo C."/>
            <person name="Currier R.B."/>
            <person name="Salgado D."/>
            <person name="Pla D."/>
            <person name="Sanz L."/>
            <person name="Hyder A.S."/>
            <person name="Ribeiro J.M."/>
            <person name="Arntzen J.W."/>
            <person name="van den Thillart G.E."/>
            <person name="Boetzer M."/>
            <person name="Pirovano W."/>
            <person name="Dirks R.P."/>
            <person name="Spaink H.P."/>
            <person name="Duboule D."/>
            <person name="McGlinn E."/>
            <person name="Kini R.M."/>
            <person name="Richardson M.K."/>
        </authorList>
    </citation>
    <scope>NUCLEOTIDE SEQUENCE</scope>
    <source>
        <tissue evidence="2">Blood</tissue>
    </source>
</reference>
<sequence>MLCSGAWCLLFMVLENTAESTFSCLPMTMVSAFGKNCMGIRLKGIKYDIVVDEV</sequence>
<evidence type="ECO:0000313" key="3">
    <source>
        <dbReference type="Proteomes" id="UP000018936"/>
    </source>
</evidence>
<feature type="non-terminal residue" evidence="2">
    <location>
        <position position="1"/>
    </location>
</feature>
<evidence type="ECO:0000256" key="1">
    <source>
        <dbReference type="SAM" id="SignalP"/>
    </source>
</evidence>
<feature type="signal peptide" evidence="1">
    <location>
        <begin position="1"/>
        <end position="18"/>
    </location>
</feature>
<dbReference type="AlphaFoldDB" id="V8PAL6"/>
<comment type="caution">
    <text evidence="2">The sequence shown here is derived from an EMBL/GenBank/DDBJ whole genome shotgun (WGS) entry which is preliminary data.</text>
</comment>
<accession>V8PAL6</accession>
<feature type="chain" id="PRO_5004771314" evidence="1">
    <location>
        <begin position="19"/>
        <end position="54"/>
    </location>
</feature>